<dbReference type="PANTHER" id="PTHR42658:SF1">
    <property type="entry name" value="HYDROLASE TATD"/>
    <property type="match status" value="1"/>
</dbReference>
<dbReference type="Pfam" id="PF01026">
    <property type="entry name" value="TatD_DNase"/>
    <property type="match status" value="1"/>
</dbReference>
<name>A0ABY6HQ04_9ARCH</name>
<dbReference type="SUPFAM" id="SSF51556">
    <property type="entry name" value="Metallo-dependent hydrolases"/>
    <property type="match status" value="1"/>
</dbReference>
<keyword evidence="2" id="KW-1185">Reference proteome</keyword>
<accession>A0ABY6HQ04</accession>
<gene>
    <name evidence="1" type="ORF">NEF87_001880</name>
</gene>
<sequence>MFRKNTTKGFGVGHRLDIIHSIYRTIGDLKMLRHIGLRDMITSMVLPLNPSSAKSYRDFFEWNIQDVKRCAKFNINLHVVIGIPAVAKINPKVLDEALMFMEDYIREKKVVGIGEIGMGKGTKDEYTTMKRQLALASKYNLPVIIAAPKRDKVANTSIILKELKKANISRAIIDHCDEETLQLVLRSHDDDIKAGITVGQQAVAPEKALRIYKNYSYADRIIFDSGLGLQESSLFGLSNTFELFEEEMNEDVLRKMFYSNFVDVFPTISSEIKLTL</sequence>
<dbReference type="InterPro" id="IPR012022">
    <property type="entry name" value="UCP005295"/>
</dbReference>
<dbReference type="PANTHER" id="PTHR42658">
    <property type="entry name" value="HYDROLASE TATD"/>
    <property type="match status" value="1"/>
</dbReference>
<proteinExistence type="predicted"/>
<protein>
    <submittedName>
        <fullName evidence="1">Uncharacterized protein</fullName>
    </submittedName>
</protein>
<dbReference type="Gene3D" id="3.20.20.140">
    <property type="entry name" value="Metal-dependent hydrolases"/>
    <property type="match status" value="1"/>
</dbReference>
<dbReference type="Proteomes" id="UP001208689">
    <property type="component" value="Chromosome"/>
</dbReference>
<reference evidence="1" key="1">
    <citation type="submission" date="2022-09" db="EMBL/GenBank/DDBJ databases">
        <title>Actin cytoskeleton and complex cell architecture in an #Asgard archaeon.</title>
        <authorList>
            <person name="Ponce Toledo R.I."/>
            <person name="Schleper C."/>
            <person name="Rodrigues Oliveira T."/>
            <person name="Wollweber F."/>
            <person name="Xu J."/>
            <person name="Rittmann S."/>
            <person name="Klingl A."/>
            <person name="Pilhofer M."/>
        </authorList>
    </citation>
    <scope>NUCLEOTIDE SEQUENCE</scope>
    <source>
        <strain evidence="1">B-35</strain>
    </source>
</reference>
<dbReference type="InterPro" id="IPR001130">
    <property type="entry name" value="TatD-like"/>
</dbReference>
<evidence type="ECO:0000313" key="2">
    <source>
        <dbReference type="Proteomes" id="UP001208689"/>
    </source>
</evidence>
<evidence type="ECO:0000313" key="1">
    <source>
        <dbReference type="EMBL" id="UYP45595.1"/>
    </source>
</evidence>
<dbReference type="InterPro" id="IPR032466">
    <property type="entry name" value="Metal_Hydrolase"/>
</dbReference>
<dbReference type="EMBL" id="CP104013">
    <property type="protein sequence ID" value="UYP45595.1"/>
    <property type="molecule type" value="Genomic_DNA"/>
</dbReference>
<organism evidence="1 2">
    <name type="scientific">Candidatus Lokiarchaeum ossiferum</name>
    <dbReference type="NCBI Taxonomy" id="2951803"/>
    <lineage>
        <taxon>Archaea</taxon>
        <taxon>Promethearchaeati</taxon>
        <taxon>Promethearchaeota</taxon>
        <taxon>Promethearchaeia</taxon>
        <taxon>Promethearchaeales</taxon>
        <taxon>Promethearchaeaceae</taxon>
        <taxon>Candidatus Lokiarchaeum</taxon>
    </lineage>
</organism>